<comment type="caution">
    <text evidence="1">The sequence shown here is derived from an EMBL/GenBank/DDBJ whole genome shotgun (WGS) entry which is preliminary data.</text>
</comment>
<gene>
    <name evidence="1" type="ORF">PGT21_036996</name>
</gene>
<keyword evidence="2" id="KW-1185">Reference proteome</keyword>
<name>A0A5B0R3K7_PUCGR</name>
<accession>A0A5B0R3K7</accession>
<dbReference type="EMBL" id="VSWC01000001">
    <property type="protein sequence ID" value="KAA1120020.1"/>
    <property type="molecule type" value="Genomic_DNA"/>
</dbReference>
<proteinExistence type="predicted"/>
<evidence type="ECO:0000313" key="2">
    <source>
        <dbReference type="Proteomes" id="UP000324748"/>
    </source>
</evidence>
<protein>
    <submittedName>
        <fullName evidence="1">Uncharacterized protein</fullName>
    </submittedName>
</protein>
<organism evidence="1 2">
    <name type="scientific">Puccinia graminis f. sp. tritici</name>
    <dbReference type="NCBI Taxonomy" id="56615"/>
    <lineage>
        <taxon>Eukaryota</taxon>
        <taxon>Fungi</taxon>
        <taxon>Dikarya</taxon>
        <taxon>Basidiomycota</taxon>
        <taxon>Pucciniomycotina</taxon>
        <taxon>Pucciniomycetes</taxon>
        <taxon>Pucciniales</taxon>
        <taxon>Pucciniaceae</taxon>
        <taxon>Puccinia</taxon>
    </lineage>
</organism>
<evidence type="ECO:0000313" key="1">
    <source>
        <dbReference type="EMBL" id="KAA1120020.1"/>
    </source>
</evidence>
<dbReference type="AlphaFoldDB" id="A0A5B0R3K7"/>
<sequence length="192" mass="21755">MYARTRRGGNRWRRLPVGLCSVFRFVYVTLQPQQQSLIKANLLLKNNFNAVTAANCQLTSLIINFSPTIAYRSISRSHLRMRFSALLPGFVVFLIKNQATSGQSINGRFPCPDEYPAHFCGRETTPQEHATTRYVGYLQPPKWLGNHYTCVGVIAQKKPAKFQFCCKNNAFGNRSVYNVGITAEDLAEKRCI</sequence>
<dbReference type="Proteomes" id="UP000324748">
    <property type="component" value="Unassembled WGS sequence"/>
</dbReference>
<dbReference type="OrthoDB" id="10323701at2759"/>
<reference evidence="1 2" key="1">
    <citation type="submission" date="2019-05" db="EMBL/GenBank/DDBJ databases">
        <title>Emergence of the Ug99 lineage of the wheat stem rust pathogen through somatic hybridization.</title>
        <authorList>
            <person name="Li F."/>
            <person name="Upadhyaya N.M."/>
            <person name="Sperschneider J."/>
            <person name="Matny O."/>
            <person name="Nguyen-Phuc H."/>
            <person name="Mago R."/>
            <person name="Raley C."/>
            <person name="Miller M.E."/>
            <person name="Silverstein K.A.T."/>
            <person name="Henningsen E."/>
            <person name="Hirsch C.D."/>
            <person name="Visser B."/>
            <person name="Pretorius Z.A."/>
            <person name="Steffenson B.J."/>
            <person name="Schwessinger B."/>
            <person name="Dodds P.N."/>
            <person name="Figueroa M."/>
        </authorList>
    </citation>
    <scope>NUCLEOTIDE SEQUENCE [LARGE SCALE GENOMIC DNA]</scope>
    <source>
        <strain evidence="1">21-0</strain>
    </source>
</reference>